<dbReference type="AlphaFoldDB" id="L1J227"/>
<dbReference type="GeneID" id="17299105"/>
<keyword evidence="4" id="KW-1185">Reference proteome</keyword>
<reference evidence="3" key="3">
    <citation type="submission" date="2015-06" db="UniProtKB">
        <authorList>
            <consortium name="EnsemblProtists"/>
        </authorList>
    </citation>
    <scope>IDENTIFICATION</scope>
</reference>
<evidence type="ECO:0000256" key="1">
    <source>
        <dbReference type="SAM" id="MobiDB-lite"/>
    </source>
</evidence>
<gene>
    <name evidence="2" type="ORF">GUITHDRAFT_111548</name>
</gene>
<accession>L1J227</accession>
<evidence type="ECO:0000313" key="4">
    <source>
        <dbReference type="Proteomes" id="UP000011087"/>
    </source>
</evidence>
<name>L1J227_GUITC</name>
<dbReference type="HOGENOM" id="CLU_1477773_0_0_1"/>
<feature type="region of interest" description="Disordered" evidence="1">
    <location>
        <begin position="93"/>
        <end position="122"/>
    </location>
</feature>
<dbReference type="Proteomes" id="UP000011087">
    <property type="component" value="Unassembled WGS sequence"/>
</dbReference>
<dbReference type="EMBL" id="JH993016">
    <property type="protein sequence ID" value="EKX42576.1"/>
    <property type="molecule type" value="Genomic_DNA"/>
</dbReference>
<dbReference type="EnsemblProtists" id="EKX42576">
    <property type="protein sequence ID" value="EKX42576"/>
    <property type="gene ID" value="GUITHDRAFT_111548"/>
</dbReference>
<dbReference type="KEGG" id="gtt:GUITHDRAFT_111548"/>
<proteinExistence type="predicted"/>
<evidence type="ECO:0000313" key="3">
    <source>
        <dbReference type="EnsemblProtists" id="EKX42576"/>
    </source>
</evidence>
<protein>
    <submittedName>
        <fullName evidence="2 3">Uncharacterized protein</fullName>
    </submittedName>
</protein>
<dbReference type="OrthoDB" id="10657293at2759"/>
<sequence>MQALPLVRSFLLYKWNSPHIPSSLQVLVFLETPPSDVDTPKVQAQRELTVARAVSTTKCEEVLSLSSVADGPEENVIDHEKADGLVQDAVPDVENKTEQPSQDDVTPVMAEGKSVEEPKSVTKEEAVATQVEQGGNNACKVCKSKKRVVLIDYQTLPGGLSVPGVYLCRDCINEQPTSTDWMV</sequence>
<dbReference type="RefSeq" id="XP_005829556.1">
    <property type="nucleotide sequence ID" value="XM_005829499.1"/>
</dbReference>
<reference evidence="2 4" key="1">
    <citation type="journal article" date="2012" name="Nature">
        <title>Algal genomes reveal evolutionary mosaicism and the fate of nucleomorphs.</title>
        <authorList>
            <consortium name="DOE Joint Genome Institute"/>
            <person name="Curtis B.A."/>
            <person name="Tanifuji G."/>
            <person name="Burki F."/>
            <person name="Gruber A."/>
            <person name="Irimia M."/>
            <person name="Maruyama S."/>
            <person name="Arias M.C."/>
            <person name="Ball S.G."/>
            <person name="Gile G.H."/>
            <person name="Hirakawa Y."/>
            <person name="Hopkins J.F."/>
            <person name="Kuo A."/>
            <person name="Rensing S.A."/>
            <person name="Schmutz J."/>
            <person name="Symeonidi A."/>
            <person name="Elias M."/>
            <person name="Eveleigh R.J."/>
            <person name="Herman E.K."/>
            <person name="Klute M.J."/>
            <person name="Nakayama T."/>
            <person name="Obornik M."/>
            <person name="Reyes-Prieto A."/>
            <person name="Armbrust E.V."/>
            <person name="Aves S.J."/>
            <person name="Beiko R.G."/>
            <person name="Coutinho P."/>
            <person name="Dacks J.B."/>
            <person name="Durnford D.G."/>
            <person name="Fast N.M."/>
            <person name="Green B.R."/>
            <person name="Grisdale C.J."/>
            <person name="Hempel F."/>
            <person name="Henrissat B."/>
            <person name="Hoppner M.P."/>
            <person name="Ishida K."/>
            <person name="Kim E."/>
            <person name="Koreny L."/>
            <person name="Kroth P.G."/>
            <person name="Liu Y."/>
            <person name="Malik S.B."/>
            <person name="Maier U.G."/>
            <person name="McRose D."/>
            <person name="Mock T."/>
            <person name="Neilson J.A."/>
            <person name="Onodera N.T."/>
            <person name="Poole A.M."/>
            <person name="Pritham E.J."/>
            <person name="Richards T.A."/>
            <person name="Rocap G."/>
            <person name="Roy S.W."/>
            <person name="Sarai C."/>
            <person name="Schaack S."/>
            <person name="Shirato S."/>
            <person name="Slamovits C.H."/>
            <person name="Spencer D.F."/>
            <person name="Suzuki S."/>
            <person name="Worden A.Z."/>
            <person name="Zauner S."/>
            <person name="Barry K."/>
            <person name="Bell C."/>
            <person name="Bharti A.K."/>
            <person name="Crow J.A."/>
            <person name="Grimwood J."/>
            <person name="Kramer R."/>
            <person name="Lindquist E."/>
            <person name="Lucas S."/>
            <person name="Salamov A."/>
            <person name="McFadden G.I."/>
            <person name="Lane C.E."/>
            <person name="Keeling P.J."/>
            <person name="Gray M.W."/>
            <person name="Grigoriev I.V."/>
            <person name="Archibald J.M."/>
        </authorList>
    </citation>
    <scope>NUCLEOTIDE SEQUENCE</scope>
    <source>
        <strain evidence="2 4">CCMP2712</strain>
    </source>
</reference>
<evidence type="ECO:0000313" key="2">
    <source>
        <dbReference type="EMBL" id="EKX42576.1"/>
    </source>
</evidence>
<dbReference type="PaxDb" id="55529-EKX42576"/>
<reference evidence="4" key="2">
    <citation type="submission" date="2012-11" db="EMBL/GenBank/DDBJ databases">
        <authorList>
            <person name="Kuo A."/>
            <person name="Curtis B.A."/>
            <person name="Tanifuji G."/>
            <person name="Burki F."/>
            <person name="Gruber A."/>
            <person name="Irimia M."/>
            <person name="Maruyama S."/>
            <person name="Arias M.C."/>
            <person name="Ball S.G."/>
            <person name="Gile G.H."/>
            <person name="Hirakawa Y."/>
            <person name="Hopkins J.F."/>
            <person name="Rensing S.A."/>
            <person name="Schmutz J."/>
            <person name="Symeonidi A."/>
            <person name="Elias M."/>
            <person name="Eveleigh R.J."/>
            <person name="Herman E.K."/>
            <person name="Klute M.J."/>
            <person name="Nakayama T."/>
            <person name="Obornik M."/>
            <person name="Reyes-Prieto A."/>
            <person name="Armbrust E.V."/>
            <person name="Aves S.J."/>
            <person name="Beiko R.G."/>
            <person name="Coutinho P."/>
            <person name="Dacks J.B."/>
            <person name="Durnford D.G."/>
            <person name="Fast N.M."/>
            <person name="Green B.R."/>
            <person name="Grisdale C."/>
            <person name="Hempe F."/>
            <person name="Henrissat B."/>
            <person name="Hoppner M.P."/>
            <person name="Ishida K.-I."/>
            <person name="Kim E."/>
            <person name="Koreny L."/>
            <person name="Kroth P.G."/>
            <person name="Liu Y."/>
            <person name="Malik S.-B."/>
            <person name="Maier U.G."/>
            <person name="McRose D."/>
            <person name="Mock T."/>
            <person name="Neilson J.A."/>
            <person name="Onodera N.T."/>
            <person name="Poole A.M."/>
            <person name="Pritham E.J."/>
            <person name="Richards T.A."/>
            <person name="Rocap G."/>
            <person name="Roy S.W."/>
            <person name="Sarai C."/>
            <person name="Schaack S."/>
            <person name="Shirato S."/>
            <person name="Slamovits C.H."/>
            <person name="Spencer D.F."/>
            <person name="Suzuki S."/>
            <person name="Worden A.Z."/>
            <person name="Zauner S."/>
            <person name="Barry K."/>
            <person name="Bell C."/>
            <person name="Bharti A.K."/>
            <person name="Crow J.A."/>
            <person name="Grimwood J."/>
            <person name="Kramer R."/>
            <person name="Lindquist E."/>
            <person name="Lucas S."/>
            <person name="Salamov A."/>
            <person name="McFadden G.I."/>
            <person name="Lane C.E."/>
            <person name="Keeling P.J."/>
            <person name="Gray M.W."/>
            <person name="Grigoriev I.V."/>
            <person name="Archibald J.M."/>
        </authorList>
    </citation>
    <scope>NUCLEOTIDE SEQUENCE</scope>
    <source>
        <strain evidence="4">CCMP2712</strain>
    </source>
</reference>
<organism evidence="2">
    <name type="scientific">Guillardia theta (strain CCMP2712)</name>
    <name type="common">Cryptophyte</name>
    <dbReference type="NCBI Taxonomy" id="905079"/>
    <lineage>
        <taxon>Eukaryota</taxon>
        <taxon>Cryptophyceae</taxon>
        <taxon>Pyrenomonadales</taxon>
        <taxon>Geminigeraceae</taxon>
        <taxon>Guillardia</taxon>
    </lineage>
</organism>
<feature type="compositionally biased region" description="Basic and acidic residues" evidence="1">
    <location>
        <begin position="113"/>
        <end position="122"/>
    </location>
</feature>